<dbReference type="Proteomes" id="UP001604277">
    <property type="component" value="Unassembled WGS sequence"/>
</dbReference>
<reference evidence="3" key="1">
    <citation type="submission" date="2024-07" db="EMBL/GenBank/DDBJ databases">
        <title>Two chromosome-level genome assemblies of Korean endemic species Abeliophyllum distichum and Forsythia ovata (Oleaceae).</title>
        <authorList>
            <person name="Jang H."/>
        </authorList>
    </citation>
    <scope>NUCLEOTIDE SEQUENCE [LARGE SCALE GENOMIC DNA]</scope>
</reference>
<proteinExistence type="predicted"/>
<evidence type="ECO:0000313" key="3">
    <source>
        <dbReference type="Proteomes" id="UP001604277"/>
    </source>
</evidence>
<keyword evidence="3" id="KW-1185">Reference proteome</keyword>
<accession>A0ABD1TA87</accession>
<sequence>MVKSGHMMGHVLLVLCNQAVSAEWRAAMLDGGTVECLVNMLSYGRLWFKRLANEAGVEETLENVEKTRSERAKNKASRILEVLIWKEEEEEEAIDWEKLLESEDDLSRIVKLG</sequence>
<feature type="chain" id="PRO_5044747339" evidence="1">
    <location>
        <begin position="23"/>
        <end position="113"/>
    </location>
</feature>
<dbReference type="EMBL" id="JBFOLJ010000009">
    <property type="protein sequence ID" value="KAL2509632.1"/>
    <property type="molecule type" value="Genomic_DNA"/>
</dbReference>
<feature type="signal peptide" evidence="1">
    <location>
        <begin position="1"/>
        <end position="22"/>
    </location>
</feature>
<comment type="caution">
    <text evidence="2">The sequence shown here is derived from an EMBL/GenBank/DDBJ whole genome shotgun (WGS) entry which is preliminary data.</text>
</comment>
<name>A0ABD1TA87_9LAMI</name>
<evidence type="ECO:0000313" key="2">
    <source>
        <dbReference type="EMBL" id="KAL2509632.1"/>
    </source>
</evidence>
<dbReference type="AlphaFoldDB" id="A0ABD1TA87"/>
<evidence type="ECO:0000256" key="1">
    <source>
        <dbReference type="SAM" id="SignalP"/>
    </source>
</evidence>
<keyword evidence="1" id="KW-0732">Signal</keyword>
<organism evidence="2 3">
    <name type="scientific">Forsythia ovata</name>
    <dbReference type="NCBI Taxonomy" id="205694"/>
    <lineage>
        <taxon>Eukaryota</taxon>
        <taxon>Viridiplantae</taxon>
        <taxon>Streptophyta</taxon>
        <taxon>Embryophyta</taxon>
        <taxon>Tracheophyta</taxon>
        <taxon>Spermatophyta</taxon>
        <taxon>Magnoliopsida</taxon>
        <taxon>eudicotyledons</taxon>
        <taxon>Gunneridae</taxon>
        <taxon>Pentapetalae</taxon>
        <taxon>asterids</taxon>
        <taxon>lamiids</taxon>
        <taxon>Lamiales</taxon>
        <taxon>Oleaceae</taxon>
        <taxon>Forsythieae</taxon>
        <taxon>Forsythia</taxon>
    </lineage>
</organism>
<protein>
    <submittedName>
        <fullName evidence="2">U-box domain-containing protein 40</fullName>
    </submittedName>
</protein>
<gene>
    <name evidence="2" type="ORF">Fot_33279</name>
</gene>